<dbReference type="Proteomes" id="UP000494040">
    <property type="component" value="Unassembled WGS sequence"/>
</dbReference>
<protein>
    <recommendedName>
        <fullName evidence="9">Exonuclease domain-containing protein</fullName>
    </recommendedName>
</protein>
<evidence type="ECO:0000256" key="3">
    <source>
        <dbReference type="ARBA" id="ARBA00022723"/>
    </source>
</evidence>
<dbReference type="InterPro" id="IPR013520">
    <property type="entry name" value="Ribonucl_H"/>
</dbReference>
<evidence type="ECO:0000259" key="9">
    <source>
        <dbReference type="SMART" id="SM00479"/>
    </source>
</evidence>
<feature type="region of interest" description="Disordered" evidence="8">
    <location>
        <begin position="225"/>
        <end position="248"/>
    </location>
</feature>
<keyword evidence="11" id="KW-1185">Reference proteome</keyword>
<dbReference type="GeneID" id="106661990"/>
<keyword evidence="3" id="KW-0479">Metal-binding</keyword>
<comment type="cofactor">
    <cofactor evidence="1">
        <name>Mg(2+)</name>
        <dbReference type="ChEBI" id="CHEBI:18420"/>
    </cofactor>
</comment>
<dbReference type="Gene3D" id="3.30.420.10">
    <property type="entry name" value="Ribonuclease H-like superfamily/Ribonuclease H"/>
    <property type="match status" value="1"/>
</dbReference>
<keyword evidence="4" id="KW-0378">Hydrolase</keyword>
<dbReference type="GO" id="GO:0008296">
    <property type="term" value="F:3'-5'-DNA exonuclease activity"/>
    <property type="evidence" value="ECO:0007669"/>
    <property type="project" value="TreeGrafter"/>
</dbReference>
<dbReference type="SUPFAM" id="SSF53098">
    <property type="entry name" value="Ribonuclease H-like"/>
    <property type="match status" value="1"/>
</dbReference>
<dbReference type="GO" id="GO:0003676">
    <property type="term" value="F:nucleic acid binding"/>
    <property type="evidence" value="ECO:0007669"/>
    <property type="project" value="InterPro"/>
</dbReference>
<proteinExistence type="inferred from homology"/>
<evidence type="ECO:0000256" key="7">
    <source>
        <dbReference type="ARBA" id="ARBA00025769"/>
    </source>
</evidence>
<dbReference type="GO" id="GO:0046872">
    <property type="term" value="F:metal ion binding"/>
    <property type="evidence" value="ECO:0007669"/>
    <property type="project" value="UniProtKB-KW"/>
</dbReference>
<dbReference type="OMA" id="FDFPIVR"/>
<dbReference type="OrthoDB" id="10250935at2759"/>
<comment type="similarity">
    <text evidence="7">Belongs to the exonuclease superfamily. TREX family.</text>
</comment>
<evidence type="ECO:0000256" key="8">
    <source>
        <dbReference type="SAM" id="MobiDB-lite"/>
    </source>
</evidence>
<dbReference type="RefSeq" id="XP_014241279.1">
    <property type="nucleotide sequence ID" value="XM_014385793.2"/>
</dbReference>
<dbReference type="EnsemblMetazoa" id="XM_014385793.2">
    <property type="protein sequence ID" value="XP_014241279.1"/>
    <property type="gene ID" value="LOC106661990"/>
</dbReference>
<evidence type="ECO:0000256" key="2">
    <source>
        <dbReference type="ARBA" id="ARBA00022722"/>
    </source>
</evidence>
<dbReference type="SMART" id="SM00479">
    <property type="entry name" value="EXOIII"/>
    <property type="match status" value="1"/>
</dbReference>
<keyword evidence="6" id="KW-0460">Magnesium</keyword>
<evidence type="ECO:0000256" key="6">
    <source>
        <dbReference type="ARBA" id="ARBA00022842"/>
    </source>
</evidence>
<evidence type="ECO:0000256" key="4">
    <source>
        <dbReference type="ARBA" id="ARBA00022801"/>
    </source>
</evidence>
<accession>A0A8I6TDA3</accession>
<dbReference type="InterPro" id="IPR040393">
    <property type="entry name" value="TREX1/2"/>
</dbReference>
<dbReference type="GO" id="GO:0006308">
    <property type="term" value="P:DNA catabolic process"/>
    <property type="evidence" value="ECO:0007669"/>
    <property type="project" value="TreeGrafter"/>
</dbReference>
<sequence length="326" mass="37234">MNSNVPVETYVFLDLETTGLPSKNFSNTKITEISLISALRKHFDENPSEAVPRVLNKLTMCFHPCKFITGSAQTISGLNNELLEEQSTFNVEFCDLLHSFLLRHPEPICLLAHNGNNFDFPLIQSHSKFLKRPLPDDILCADTLHAFRELKIVERPPPRHIPLDVMEPYTLHNFEFGTNCWPPETDDIGPDVIKFLDDIEHSLYEQYKGLETDAVMSSLYKGTPTRRASVGNPPKINRKSPPLHESMTSERIRRRLDFDKKSPRPCKPSYRLQAVYQHLFGKPPENSHTAEGDCLALLKCIAAIGTPFHDWVLSNHKPLNQILKLW</sequence>
<dbReference type="PANTHER" id="PTHR13058:SF19">
    <property type="entry name" value="LD40940P"/>
    <property type="match status" value="1"/>
</dbReference>
<reference evidence="10" key="1">
    <citation type="submission" date="2022-01" db="UniProtKB">
        <authorList>
            <consortium name="EnsemblMetazoa"/>
        </authorList>
    </citation>
    <scope>IDENTIFICATION</scope>
</reference>
<dbReference type="InterPro" id="IPR012337">
    <property type="entry name" value="RNaseH-like_sf"/>
</dbReference>
<dbReference type="PANTHER" id="PTHR13058">
    <property type="entry name" value="THREE PRIME REPAIR EXONUCLEASE 1, 2"/>
    <property type="match status" value="1"/>
</dbReference>
<keyword evidence="2" id="KW-0540">Nuclease</keyword>
<evidence type="ECO:0000313" key="11">
    <source>
        <dbReference type="Proteomes" id="UP000494040"/>
    </source>
</evidence>
<dbReference type="KEGG" id="clec:106661990"/>
<organism evidence="10 11">
    <name type="scientific">Cimex lectularius</name>
    <name type="common">Bed bug</name>
    <name type="synonym">Acanthia lectularia</name>
    <dbReference type="NCBI Taxonomy" id="79782"/>
    <lineage>
        <taxon>Eukaryota</taxon>
        <taxon>Metazoa</taxon>
        <taxon>Ecdysozoa</taxon>
        <taxon>Arthropoda</taxon>
        <taxon>Hexapoda</taxon>
        <taxon>Insecta</taxon>
        <taxon>Pterygota</taxon>
        <taxon>Neoptera</taxon>
        <taxon>Paraneoptera</taxon>
        <taxon>Hemiptera</taxon>
        <taxon>Heteroptera</taxon>
        <taxon>Panheteroptera</taxon>
        <taxon>Cimicomorpha</taxon>
        <taxon>Cimicidae</taxon>
        <taxon>Cimex</taxon>
    </lineage>
</organism>
<evidence type="ECO:0000313" key="10">
    <source>
        <dbReference type="EnsemblMetazoa" id="XP_014241279.1"/>
    </source>
</evidence>
<keyword evidence="5" id="KW-0269">Exonuclease</keyword>
<name>A0A8I6TDA3_CIMLE</name>
<dbReference type="InterPro" id="IPR036397">
    <property type="entry name" value="RNaseH_sf"/>
</dbReference>
<dbReference type="GO" id="GO:0005737">
    <property type="term" value="C:cytoplasm"/>
    <property type="evidence" value="ECO:0007669"/>
    <property type="project" value="TreeGrafter"/>
</dbReference>
<dbReference type="AlphaFoldDB" id="A0A8I6TDA3"/>
<evidence type="ECO:0000256" key="1">
    <source>
        <dbReference type="ARBA" id="ARBA00001946"/>
    </source>
</evidence>
<evidence type="ECO:0000256" key="5">
    <source>
        <dbReference type="ARBA" id="ARBA00022839"/>
    </source>
</evidence>
<feature type="domain" description="Exonuclease" evidence="9">
    <location>
        <begin position="9"/>
        <end position="310"/>
    </location>
</feature>